<dbReference type="GO" id="GO:0009289">
    <property type="term" value="C:pilus"/>
    <property type="evidence" value="ECO:0007669"/>
    <property type="project" value="UniProtKB-SubCell"/>
</dbReference>
<dbReference type="PATRIC" id="fig|1203610.3.peg.5233"/>
<dbReference type="Proteomes" id="UP000033035">
    <property type="component" value="Unassembled WGS sequence"/>
</dbReference>
<keyword evidence="3 5" id="KW-0732">Signal</keyword>
<comment type="caution">
    <text evidence="7">The sequence shown here is derived from an EMBL/GenBank/DDBJ whole genome shotgun (WGS) entry which is preliminary data.</text>
</comment>
<gene>
    <name evidence="7" type="ORF">HMPREF1536_05118</name>
</gene>
<dbReference type="EMBL" id="AQHW01000029">
    <property type="protein sequence ID" value="KKB47474.1"/>
    <property type="molecule type" value="Genomic_DNA"/>
</dbReference>
<dbReference type="Pfam" id="PF06321">
    <property type="entry name" value="P_gingi_FimA"/>
    <property type="match status" value="1"/>
</dbReference>
<evidence type="ECO:0000256" key="1">
    <source>
        <dbReference type="ARBA" id="ARBA00004561"/>
    </source>
</evidence>
<evidence type="ECO:0000313" key="8">
    <source>
        <dbReference type="Proteomes" id="UP000033035"/>
    </source>
</evidence>
<dbReference type="STRING" id="1203610.HMPREF1536_05118"/>
<evidence type="ECO:0000256" key="2">
    <source>
        <dbReference type="ARBA" id="ARBA00006011"/>
    </source>
</evidence>
<dbReference type="RefSeq" id="WP_028728025.1">
    <property type="nucleotide sequence ID" value="NZ_AUAE01000025.1"/>
</dbReference>
<keyword evidence="4" id="KW-0281">Fimbrium</keyword>
<accession>A0A0F5IPH5</accession>
<protein>
    <recommendedName>
        <fullName evidence="6">Major fimbrial subunit protein N-terminal domain-containing protein</fullName>
    </recommendedName>
</protein>
<comment type="similarity">
    <text evidence="2">Belongs to the bacteroidetes fimbrillin superfamily. FimA/Mfa1 family.</text>
</comment>
<dbReference type="HOGENOM" id="CLU_753657_0_0_10"/>
<dbReference type="PROSITE" id="PS51257">
    <property type="entry name" value="PROKAR_LIPOPROTEIN"/>
    <property type="match status" value="1"/>
</dbReference>
<proteinExistence type="inferred from homology"/>
<organism evidence="7 8">
    <name type="scientific">Parabacteroides gordonii MS-1 = DSM 23371</name>
    <dbReference type="NCBI Taxonomy" id="1203610"/>
    <lineage>
        <taxon>Bacteria</taxon>
        <taxon>Pseudomonadati</taxon>
        <taxon>Bacteroidota</taxon>
        <taxon>Bacteroidia</taxon>
        <taxon>Bacteroidales</taxon>
        <taxon>Tannerellaceae</taxon>
        <taxon>Parabacteroides</taxon>
    </lineage>
</organism>
<dbReference type="Gene3D" id="2.60.40.2580">
    <property type="match status" value="1"/>
</dbReference>
<feature type="signal peptide" evidence="5">
    <location>
        <begin position="1"/>
        <end position="21"/>
    </location>
</feature>
<evidence type="ECO:0000256" key="5">
    <source>
        <dbReference type="SAM" id="SignalP"/>
    </source>
</evidence>
<evidence type="ECO:0000259" key="6">
    <source>
        <dbReference type="Pfam" id="PF06321"/>
    </source>
</evidence>
<feature type="domain" description="Major fimbrial subunit protein N-terminal" evidence="6">
    <location>
        <begin position="35"/>
        <end position="160"/>
    </location>
</feature>
<evidence type="ECO:0000256" key="4">
    <source>
        <dbReference type="ARBA" id="ARBA00023263"/>
    </source>
</evidence>
<name>A0A0F5IPH5_9BACT</name>
<dbReference type="AlphaFoldDB" id="A0A0F5IPH5"/>
<comment type="subcellular location">
    <subcellularLocation>
        <location evidence="1">Fimbrium</location>
    </subcellularLocation>
</comment>
<evidence type="ECO:0000313" key="7">
    <source>
        <dbReference type="EMBL" id="KKB47474.1"/>
    </source>
</evidence>
<reference evidence="7 8" key="1">
    <citation type="submission" date="2013-04" db="EMBL/GenBank/DDBJ databases">
        <title>The Genome Sequence of Parabacteroides gordonii DSM 23371.</title>
        <authorList>
            <consortium name="The Broad Institute Genomics Platform"/>
            <person name="Earl A."/>
            <person name="Ward D."/>
            <person name="Feldgarden M."/>
            <person name="Gevers D."/>
            <person name="Martens E."/>
            <person name="Sakamoto M."/>
            <person name="Benno Y."/>
            <person name="Suzuki N."/>
            <person name="Matsunaga N."/>
            <person name="Koshihara K."/>
            <person name="Seki M."/>
            <person name="Komiya H."/>
            <person name="Walker B."/>
            <person name="Young S."/>
            <person name="Zeng Q."/>
            <person name="Gargeya S."/>
            <person name="Fitzgerald M."/>
            <person name="Haas B."/>
            <person name="Abouelleil A."/>
            <person name="Allen A.W."/>
            <person name="Alvarado L."/>
            <person name="Arachchi H.M."/>
            <person name="Berlin A.M."/>
            <person name="Chapman S.B."/>
            <person name="Gainer-Dewar J."/>
            <person name="Goldberg J."/>
            <person name="Griggs A."/>
            <person name="Gujja S."/>
            <person name="Hansen M."/>
            <person name="Howarth C."/>
            <person name="Imamovic A."/>
            <person name="Ireland A."/>
            <person name="Larimer J."/>
            <person name="McCowan C."/>
            <person name="Murphy C."/>
            <person name="Pearson M."/>
            <person name="Poon T.W."/>
            <person name="Priest M."/>
            <person name="Roberts A."/>
            <person name="Saif S."/>
            <person name="Shea T."/>
            <person name="Sisk P."/>
            <person name="Sykes S."/>
            <person name="Wortman J."/>
            <person name="Nusbaum C."/>
            <person name="Birren B."/>
        </authorList>
    </citation>
    <scope>NUCLEOTIDE SEQUENCE [LARGE SCALE GENOMIC DNA]</scope>
    <source>
        <strain evidence="7 8">MS-1</strain>
    </source>
</reference>
<keyword evidence="8" id="KW-1185">Reference proteome</keyword>
<sequence length="375" mass="39026">MTKIKFLAVAFAILTIFSCSKEDTTENMTSAGSKASITVKIKGSAESMSKATGDPGDATDVAVNDYIIFLFDAGGKLVGTPKYMNSAADGVVNDANTTASKIYVVANTGVIDGGPFAGITDENDLKTRTGKLIDETGASTQTSDHLWMSGVSLVGPFTPGLSSGDPSTASVSVNLAFVAARIDVVVMDKRRNNTPGVGSVSIADNSVALLFAGADGKFFAESAEKVTQSNFFSGIATATTTGVAQADVLNDTVEQPFATSGEVEYHFYTFGYNGDHDFGGGLIRPTILTIASTRTNADGTEDLIYYPVHFNASDAGMTIEPGKKYTVTLTLTGNVNNGGGSGGTTTPEDLPKSAEITITVNAATWEAKIINKEFN</sequence>
<evidence type="ECO:0000256" key="3">
    <source>
        <dbReference type="ARBA" id="ARBA00022729"/>
    </source>
</evidence>
<feature type="chain" id="PRO_5002487840" description="Major fimbrial subunit protein N-terminal domain-containing protein" evidence="5">
    <location>
        <begin position="22"/>
        <end position="375"/>
    </location>
</feature>
<dbReference type="Gene3D" id="2.60.40.3690">
    <property type="match status" value="1"/>
</dbReference>
<dbReference type="Pfam" id="PF21514">
    <property type="entry name" value="FimA-like_C"/>
    <property type="match status" value="1"/>
</dbReference>
<dbReference type="InterPro" id="IPR029141">
    <property type="entry name" value="FimA_N"/>
</dbReference>